<dbReference type="EMBL" id="SMOL01000559">
    <property type="protein sequence ID" value="KAB2607071.1"/>
    <property type="molecule type" value="Genomic_DNA"/>
</dbReference>
<comment type="caution">
    <text evidence="1">The sequence shown here is derived from an EMBL/GenBank/DDBJ whole genome shotgun (WGS) entry which is preliminary data.</text>
</comment>
<name>A0A5N5FZS0_9ROSA</name>
<dbReference type="Proteomes" id="UP000327157">
    <property type="component" value="Chromosome 11"/>
</dbReference>
<evidence type="ECO:0000313" key="1">
    <source>
        <dbReference type="EMBL" id="KAB2607071.1"/>
    </source>
</evidence>
<dbReference type="InterPro" id="IPR025886">
    <property type="entry name" value="PP2-like"/>
</dbReference>
<sequence length="68" mass="7499">MSALSSGVVYEIAYIPRGLWMELNGCSFQSMAGETGEVIIDLYNHDKPSKSGLIIKGIIIRPKELNRS</sequence>
<reference evidence="1 2" key="3">
    <citation type="submission" date="2019-11" db="EMBL/GenBank/DDBJ databases">
        <title>A de novo genome assembly of a pear dwarfing rootstock.</title>
        <authorList>
            <person name="Wang F."/>
            <person name="Wang J."/>
            <person name="Li S."/>
            <person name="Zhang Y."/>
            <person name="Fang M."/>
            <person name="Ma L."/>
            <person name="Zhao Y."/>
            <person name="Jiang S."/>
        </authorList>
    </citation>
    <scope>NUCLEOTIDE SEQUENCE [LARGE SCALE GENOMIC DNA]</scope>
    <source>
        <strain evidence="1">S2</strain>
        <tissue evidence="1">Leaf</tissue>
    </source>
</reference>
<keyword evidence="2" id="KW-1185">Reference proteome</keyword>
<gene>
    <name evidence="1" type="ORF">D8674_006788</name>
</gene>
<protein>
    <submittedName>
        <fullName evidence="1">Phloem protein 2 A1-like</fullName>
    </submittedName>
</protein>
<evidence type="ECO:0000313" key="2">
    <source>
        <dbReference type="Proteomes" id="UP000327157"/>
    </source>
</evidence>
<dbReference type="OrthoDB" id="533833at2759"/>
<reference evidence="1 2" key="1">
    <citation type="submission" date="2019-09" db="EMBL/GenBank/DDBJ databases">
        <authorList>
            <person name="Ou C."/>
        </authorList>
    </citation>
    <scope>NUCLEOTIDE SEQUENCE [LARGE SCALE GENOMIC DNA]</scope>
    <source>
        <strain evidence="1">S2</strain>
        <tissue evidence="1">Leaf</tissue>
    </source>
</reference>
<reference evidence="2" key="2">
    <citation type="submission" date="2019-10" db="EMBL/GenBank/DDBJ databases">
        <title>A de novo genome assembly of a pear dwarfing rootstock.</title>
        <authorList>
            <person name="Wang F."/>
            <person name="Wang J."/>
            <person name="Li S."/>
            <person name="Zhang Y."/>
            <person name="Fang M."/>
            <person name="Ma L."/>
            <person name="Zhao Y."/>
            <person name="Jiang S."/>
        </authorList>
    </citation>
    <scope>NUCLEOTIDE SEQUENCE [LARGE SCALE GENOMIC DNA]</scope>
</reference>
<organism evidence="1 2">
    <name type="scientific">Pyrus ussuriensis x Pyrus communis</name>
    <dbReference type="NCBI Taxonomy" id="2448454"/>
    <lineage>
        <taxon>Eukaryota</taxon>
        <taxon>Viridiplantae</taxon>
        <taxon>Streptophyta</taxon>
        <taxon>Embryophyta</taxon>
        <taxon>Tracheophyta</taxon>
        <taxon>Spermatophyta</taxon>
        <taxon>Magnoliopsida</taxon>
        <taxon>eudicotyledons</taxon>
        <taxon>Gunneridae</taxon>
        <taxon>Pentapetalae</taxon>
        <taxon>rosids</taxon>
        <taxon>fabids</taxon>
        <taxon>Rosales</taxon>
        <taxon>Rosaceae</taxon>
        <taxon>Amygdaloideae</taxon>
        <taxon>Maleae</taxon>
        <taxon>Pyrus</taxon>
    </lineage>
</organism>
<dbReference type="Pfam" id="PF14299">
    <property type="entry name" value="PP2"/>
    <property type="match status" value="1"/>
</dbReference>
<proteinExistence type="predicted"/>
<accession>A0A5N5FZS0</accession>
<dbReference type="AlphaFoldDB" id="A0A5N5FZS0"/>